<protein>
    <recommendedName>
        <fullName evidence="3">Phage integrase family protein</fullName>
    </recommendedName>
</protein>
<sequence>MEGAGYVRIKIDAEVQAVLDRCKSNHLISPFVIHHAPKMKNDRPNKVSKEHWTQVDEQYLSHQFLKAVKKSNAYPNLKGRQVPSFNEIRALSIFTHKKAGKNARALAGHTTELMNEKYASGHEILWNDVDVGIKLPFADVT</sequence>
<dbReference type="RefSeq" id="WP_074947911.1">
    <property type="nucleotide sequence ID" value="NZ_FOZU01000064.1"/>
</dbReference>
<dbReference type="Proteomes" id="UP000182827">
    <property type="component" value="Unassembled WGS sequence"/>
</dbReference>
<evidence type="ECO:0008006" key="3">
    <source>
        <dbReference type="Google" id="ProtNLM"/>
    </source>
</evidence>
<proteinExistence type="predicted"/>
<dbReference type="AlphaFoldDB" id="A0A1I6WGN2"/>
<evidence type="ECO:0000313" key="1">
    <source>
        <dbReference type="EMBL" id="SFT25170.1"/>
    </source>
</evidence>
<dbReference type="EMBL" id="FOZU01000064">
    <property type="protein sequence ID" value="SFT25170.1"/>
    <property type="molecule type" value="Genomic_DNA"/>
</dbReference>
<reference evidence="2" key="1">
    <citation type="submission" date="2016-10" db="EMBL/GenBank/DDBJ databases">
        <authorList>
            <person name="Varghese N."/>
            <person name="Submissions S."/>
        </authorList>
    </citation>
    <scope>NUCLEOTIDE SEQUENCE [LARGE SCALE GENOMIC DNA]</scope>
    <source>
        <strain evidence="2">ANC 5076</strain>
    </source>
</reference>
<keyword evidence="2" id="KW-1185">Reference proteome</keyword>
<evidence type="ECO:0000313" key="2">
    <source>
        <dbReference type="Proteomes" id="UP000182827"/>
    </source>
</evidence>
<name>A0A1I6WGN2_9GAMM</name>
<organism evidence="1 2">
    <name type="scientific">Acinetobacter bohemicus</name>
    <dbReference type="NCBI Taxonomy" id="1435036"/>
    <lineage>
        <taxon>Bacteria</taxon>
        <taxon>Pseudomonadati</taxon>
        <taxon>Pseudomonadota</taxon>
        <taxon>Gammaproteobacteria</taxon>
        <taxon>Moraxellales</taxon>
        <taxon>Moraxellaceae</taxon>
        <taxon>Acinetobacter</taxon>
    </lineage>
</organism>
<gene>
    <name evidence="1" type="ORF">SAMN05444586_10648</name>
</gene>
<accession>A0A1I6WGN2</accession>